<sequence length="129" mass="14754">MNKDKLRDRLELSPKEIRDIVDGADCHAEVCFTTGKHTQELLGWAKNLINETAQAQVNKFLNDPDLAWIDRARGFPRNPYPSVRYRYAKGDVEKSDASRYASYENTKKVMLKANILPVIPLSEMKEVEG</sequence>
<reference evidence="1" key="1">
    <citation type="journal article" date="2015" name="Nature">
        <title>Complex archaea that bridge the gap between prokaryotes and eukaryotes.</title>
        <authorList>
            <person name="Spang A."/>
            <person name="Saw J.H."/>
            <person name="Jorgensen S.L."/>
            <person name="Zaremba-Niedzwiedzka K."/>
            <person name="Martijn J."/>
            <person name="Lind A.E."/>
            <person name="van Eijk R."/>
            <person name="Schleper C."/>
            <person name="Guy L."/>
            <person name="Ettema T.J."/>
        </authorList>
    </citation>
    <scope>NUCLEOTIDE SEQUENCE</scope>
</reference>
<accession>A0A0F9KBT7</accession>
<comment type="caution">
    <text evidence="1">The sequence shown here is derived from an EMBL/GenBank/DDBJ whole genome shotgun (WGS) entry which is preliminary data.</text>
</comment>
<organism evidence="1">
    <name type="scientific">marine sediment metagenome</name>
    <dbReference type="NCBI Taxonomy" id="412755"/>
    <lineage>
        <taxon>unclassified sequences</taxon>
        <taxon>metagenomes</taxon>
        <taxon>ecological metagenomes</taxon>
    </lineage>
</organism>
<evidence type="ECO:0000313" key="1">
    <source>
        <dbReference type="EMBL" id="KKM72166.1"/>
    </source>
</evidence>
<protein>
    <submittedName>
        <fullName evidence="1">Uncharacterized protein</fullName>
    </submittedName>
</protein>
<name>A0A0F9KBT7_9ZZZZ</name>
<dbReference type="AlphaFoldDB" id="A0A0F9KBT7"/>
<dbReference type="EMBL" id="LAZR01009518">
    <property type="protein sequence ID" value="KKM72166.1"/>
    <property type="molecule type" value="Genomic_DNA"/>
</dbReference>
<proteinExistence type="predicted"/>
<gene>
    <name evidence="1" type="ORF">LCGC14_1423170</name>
</gene>